<feature type="domain" description="DUF3533" evidence="3">
    <location>
        <begin position="54"/>
        <end position="454"/>
    </location>
</feature>
<keyword evidence="5" id="KW-1185">Reference proteome</keyword>
<feature type="transmembrane region" description="Helical" evidence="2">
    <location>
        <begin position="260"/>
        <end position="282"/>
    </location>
</feature>
<reference evidence="5" key="1">
    <citation type="submission" date="2012-06" db="EMBL/GenBank/DDBJ databases">
        <title>The genome sequence of Coniosporium apollinis CBS 100218.</title>
        <authorList>
            <consortium name="The Broad Institute Genome Sequencing Platform"/>
            <person name="Cuomo C."/>
            <person name="Gorbushina A."/>
            <person name="Noack S."/>
            <person name="Walker B."/>
            <person name="Young S.K."/>
            <person name="Zeng Q."/>
            <person name="Gargeya S."/>
            <person name="Fitzgerald M."/>
            <person name="Haas B."/>
            <person name="Abouelleil A."/>
            <person name="Alvarado L."/>
            <person name="Arachchi H.M."/>
            <person name="Berlin A.M."/>
            <person name="Chapman S.B."/>
            <person name="Goldberg J."/>
            <person name="Griggs A."/>
            <person name="Gujja S."/>
            <person name="Hansen M."/>
            <person name="Howarth C."/>
            <person name="Imamovic A."/>
            <person name="Larimer J."/>
            <person name="McCowan C."/>
            <person name="Montmayeur A."/>
            <person name="Murphy C."/>
            <person name="Neiman D."/>
            <person name="Pearson M."/>
            <person name="Priest M."/>
            <person name="Roberts A."/>
            <person name="Saif S."/>
            <person name="Shea T."/>
            <person name="Sisk P."/>
            <person name="Sykes S."/>
            <person name="Wortman J."/>
            <person name="Nusbaum C."/>
            <person name="Birren B."/>
        </authorList>
    </citation>
    <scope>NUCLEOTIDE SEQUENCE [LARGE SCALE GENOMIC DNA]</scope>
    <source>
        <strain evidence="5">CBS 100218</strain>
    </source>
</reference>
<evidence type="ECO:0000313" key="5">
    <source>
        <dbReference type="Proteomes" id="UP000016924"/>
    </source>
</evidence>
<dbReference type="EMBL" id="JH767554">
    <property type="protein sequence ID" value="EON60798.1"/>
    <property type="molecule type" value="Genomic_DNA"/>
</dbReference>
<dbReference type="PANTHER" id="PTHR34814">
    <property type="entry name" value="NITROSOGUANIDINE RESISTANCE PROTEIN SNG1"/>
    <property type="match status" value="1"/>
</dbReference>
<dbReference type="STRING" id="1168221.R7YFY9"/>
<dbReference type="GeneID" id="19897318"/>
<accession>R7YFY9</accession>
<dbReference type="AlphaFoldDB" id="R7YFY9"/>
<dbReference type="PANTHER" id="PTHR34814:SF1">
    <property type="entry name" value="NITROSOGUANIDINE RESISTANCE PROTEIN SNG1"/>
    <property type="match status" value="1"/>
</dbReference>
<dbReference type="RefSeq" id="XP_007776115.1">
    <property type="nucleotide sequence ID" value="XM_007777925.1"/>
</dbReference>
<protein>
    <recommendedName>
        <fullName evidence="3">DUF3533 domain-containing protein</fullName>
    </recommendedName>
</protein>
<feature type="transmembrane region" description="Helical" evidence="2">
    <location>
        <begin position="303"/>
        <end position="324"/>
    </location>
</feature>
<dbReference type="InterPro" id="IPR053001">
    <property type="entry name" value="MNNG_permease-like"/>
</dbReference>
<keyword evidence="2" id="KW-0472">Membrane</keyword>
<keyword evidence="2" id="KW-1133">Transmembrane helix</keyword>
<keyword evidence="2" id="KW-0812">Transmembrane</keyword>
<dbReference type="GO" id="GO:0016020">
    <property type="term" value="C:membrane"/>
    <property type="evidence" value="ECO:0007669"/>
    <property type="project" value="TreeGrafter"/>
</dbReference>
<feature type="transmembrane region" description="Helical" evidence="2">
    <location>
        <begin position="387"/>
        <end position="406"/>
    </location>
</feature>
<proteinExistence type="predicted"/>
<feature type="transmembrane region" description="Helical" evidence="2">
    <location>
        <begin position="50"/>
        <end position="71"/>
    </location>
</feature>
<dbReference type="eggNOG" id="ENOG502QUA0">
    <property type="taxonomic scope" value="Eukaryota"/>
</dbReference>
<evidence type="ECO:0000256" key="1">
    <source>
        <dbReference type="SAM" id="MobiDB-lite"/>
    </source>
</evidence>
<evidence type="ECO:0000259" key="3">
    <source>
        <dbReference type="Pfam" id="PF12051"/>
    </source>
</evidence>
<gene>
    <name evidence="4" type="ORF">W97_00007</name>
</gene>
<feature type="transmembrane region" description="Helical" evidence="2">
    <location>
        <begin position="439"/>
        <end position="463"/>
    </location>
</feature>
<dbReference type="Proteomes" id="UP000016924">
    <property type="component" value="Unassembled WGS sequence"/>
</dbReference>
<feature type="region of interest" description="Disordered" evidence="1">
    <location>
        <begin position="1"/>
        <end position="35"/>
    </location>
</feature>
<dbReference type="InterPro" id="IPR022703">
    <property type="entry name" value="DUF3533"/>
</dbReference>
<dbReference type="HOGENOM" id="CLU_020178_1_0_1"/>
<evidence type="ECO:0000313" key="4">
    <source>
        <dbReference type="EMBL" id="EON60798.1"/>
    </source>
</evidence>
<dbReference type="OrthoDB" id="2140105at2759"/>
<organism evidence="4 5">
    <name type="scientific">Coniosporium apollinis (strain CBS 100218)</name>
    <name type="common">Rock-inhabiting black yeast</name>
    <dbReference type="NCBI Taxonomy" id="1168221"/>
    <lineage>
        <taxon>Eukaryota</taxon>
        <taxon>Fungi</taxon>
        <taxon>Dikarya</taxon>
        <taxon>Ascomycota</taxon>
        <taxon>Pezizomycotina</taxon>
        <taxon>Dothideomycetes</taxon>
        <taxon>Dothideomycetes incertae sedis</taxon>
        <taxon>Coniosporium</taxon>
    </lineage>
</organism>
<dbReference type="OMA" id="PLENMAM"/>
<sequence length="477" mass="53725">MAEPEQTLRNVQENNEDSSEKGREDAGPPQPVGFWDPRLKKVRHTAFKKWTLTTVVLTAFILSVLSMYWGVFFHAEQNLSSFVVYIVDFDSQAPYDTAPIPPLVGPIISQLSNQMVSSGRPTLGFLSVPPSNFSNDPIQVRQAIYNWDAWVAVIVNPNATAMLYSAITTGNTSYDPLGACQLIYQTGRDDTTYHSFILPIMNMLMREATSMVGQMWAGMVLQNATDPAILAGMQAAPQAISPAVGFSEFNLRPLYPYTSIAATTIGLIYLIIISFFSFSFYLPIHMQYLKPEGHPPLKFWQLIIWRWFATMTAYFFLSLAYSLISLAFQINFSSGYQVPETAVSGRVNPTAYGDGTFLVYWMINYFGMIALGLACENVAMVIGQPWLGLWLIFWVITNVSTAFYSIDIEPAFYRWGYAWPLHNVVEASRQVLFDLHSRIGLNFGILVAWGAVNTALFPAACMFMRWKSKKGLHEYWT</sequence>
<feature type="transmembrane region" description="Helical" evidence="2">
    <location>
        <begin position="357"/>
        <end position="375"/>
    </location>
</feature>
<name>R7YFY9_CONA1</name>
<dbReference type="Pfam" id="PF12051">
    <property type="entry name" value="DUF3533"/>
    <property type="match status" value="1"/>
</dbReference>
<evidence type="ECO:0000256" key="2">
    <source>
        <dbReference type="SAM" id="Phobius"/>
    </source>
</evidence>